<dbReference type="RefSeq" id="XP_066614860.1">
    <property type="nucleotide sequence ID" value="XM_066757391.1"/>
</dbReference>
<comment type="caution">
    <text evidence="1">The sequence shown here is derived from an EMBL/GenBank/DDBJ whole genome shotgun (WGS) entry which is preliminary data.</text>
</comment>
<sequence length="138" mass="15334">MEAVSRSKPKSEISVLHLFFAVNRSDTSTEQPTTNSGLETSLPLARPRSPVLSLFSPPVYRVTTTLFLPISLLSTLSSTHSTFTTVSSGTPWSFPRRLPRASSFHIHRHHSILIGHMLVDHIALGRSLYCFSPFLDCL</sequence>
<keyword evidence="2" id="KW-1185">Reference proteome</keyword>
<gene>
    <name evidence="1" type="ORF">I308_102856</name>
</gene>
<reference evidence="1 2" key="2">
    <citation type="submission" date="2024-01" db="EMBL/GenBank/DDBJ databases">
        <title>Comparative genomics of Cryptococcus and Kwoniella reveals pathogenesis evolution and contrasting modes of karyotype evolution via chromosome fusion or intercentromeric recombination.</title>
        <authorList>
            <person name="Coelho M.A."/>
            <person name="David-Palma M."/>
            <person name="Shea T."/>
            <person name="Bowers K."/>
            <person name="Mcginley-Smith S."/>
            <person name="Mohammad A.W."/>
            <person name="Gnirke A."/>
            <person name="Yurkov A.M."/>
            <person name="Nowrousian M."/>
            <person name="Sun S."/>
            <person name="Cuomo C.A."/>
            <person name="Heitman J."/>
        </authorList>
    </citation>
    <scope>NUCLEOTIDE SEQUENCE [LARGE SCALE GENOMIC DNA]</scope>
    <source>
        <strain evidence="1 2">IND107</strain>
    </source>
</reference>
<protein>
    <submittedName>
        <fullName evidence="1">Uncharacterized protein</fullName>
    </submittedName>
</protein>
<organism evidence="1 2">
    <name type="scientific">Cryptococcus tetragattii IND107</name>
    <dbReference type="NCBI Taxonomy" id="1296105"/>
    <lineage>
        <taxon>Eukaryota</taxon>
        <taxon>Fungi</taxon>
        <taxon>Dikarya</taxon>
        <taxon>Basidiomycota</taxon>
        <taxon>Agaricomycotina</taxon>
        <taxon>Tremellomycetes</taxon>
        <taxon>Tremellales</taxon>
        <taxon>Cryptococcaceae</taxon>
        <taxon>Cryptococcus</taxon>
        <taxon>Cryptococcus gattii species complex</taxon>
    </lineage>
</organism>
<dbReference type="Proteomes" id="UP000054399">
    <property type="component" value="Unassembled WGS sequence"/>
</dbReference>
<reference evidence="2" key="1">
    <citation type="submission" date="2015-01" db="EMBL/GenBank/DDBJ databases">
        <title>The Genome Sequence of Cryptococcus gattii MMRL2647.</title>
        <authorList>
            <consortium name="The Broad Institute Genomics Platform"/>
            <person name="Cuomo C."/>
            <person name="Litvintseva A."/>
            <person name="Chen Y."/>
            <person name="Heitman J."/>
            <person name="Sun S."/>
            <person name="Springer D."/>
            <person name="Dromer F."/>
            <person name="Young S."/>
            <person name="Zeng Q."/>
            <person name="Gargeya S."/>
            <person name="Abouelleil A."/>
            <person name="Alvarado L."/>
            <person name="Chapman S.B."/>
            <person name="Gainer-Dewar J."/>
            <person name="Goldberg J."/>
            <person name="Griggs A."/>
            <person name="Gujja S."/>
            <person name="Hansen M."/>
            <person name="Howarth C."/>
            <person name="Imamovic A."/>
            <person name="Larimer J."/>
            <person name="Murphy C."/>
            <person name="Naylor J."/>
            <person name="Pearson M."/>
            <person name="Priest M."/>
            <person name="Roberts A."/>
            <person name="Saif S."/>
            <person name="Shea T."/>
            <person name="Sykes S."/>
            <person name="Wortman J."/>
            <person name="Nusbaum C."/>
            <person name="Birren B."/>
        </authorList>
    </citation>
    <scope>NUCLEOTIDE SEQUENCE [LARGE SCALE GENOMIC DNA]</scope>
    <source>
        <strain evidence="2">IND107</strain>
    </source>
</reference>
<evidence type="ECO:0000313" key="1">
    <source>
        <dbReference type="EMBL" id="KAL0250673.1"/>
    </source>
</evidence>
<dbReference type="EMBL" id="ATAM02000004">
    <property type="protein sequence ID" value="KAL0250673.1"/>
    <property type="molecule type" value="Genomic_DNA"/>
</dbReference>
<name>A0ABR3BVH4_9TREE</name>
<dbReference type="GeneID" id="91989712"/>
<proteinExistence type="predicted"/>
<evidence type="ECO:0000313" key="2">
    <source>
        <dbReference type="Proteomes" id="UP000054399"/>
    </source>
</evidence>
<accession>A0ABR3BVH4</accession>